<proteinExistence type="predicted"/>
<name>A0A0B6XWR8_9EUPU</name>
<gene>
    <name evidence="1" type="primary">ORF4180</name>
</gene>
<reference evidence="1" key="1">
    <citation type="submission" date="2014-12" db="EMBL/GenBank/DDBJ databases">
        <title>Insight into the proteome of Arion vulgaris.</title>
        <authorList>
            <person name="Aradska J."/>
            <person name="Bulat T."/>
            <person name="Smidak R."/>
            <person name="Sarate P."/>
            <person name="Gangsoo J."/>
            <person name="Sialana F."/>
            <person name="Bilban M."/>
            <person name="Lubec G."/>
        </authorList>
    </citation>
    <scope>NUCLEOTIDE SEQUENCE</scope>
    <source>
        <tissue evidence="1">Skin</tissue>
    </source>
</reference>
<sequence>EKVVDSVNPYQYIEEFFHQHIIPVADKDIFSLHIQEITPVTDANFSISSYAKSANNLTVADESVLFLSQPSLSDQDTEKQSKRAVTMENLYDRSSFFNLTDITKMSQVCQKALVYLKGDLPCGSLVSLNNMIAPNCSIPAQEISLIDGNRSIDIISSKKR</sequence>
<accession>A0A0B6XWR8</accession>
<feature type="non-terminal residue" evidence="1">
    <location>
        <position position="160"/>
    </location>
</feature>
<evidence type="ECO:0000313" key="1">
    <source>
        <dbReference type="EMBL" id="CEK48492.1"/>
    </source>
</evidence>
<feature type="non-terminal residue" evidence="1">
    <location>
        <position position="1"/>
    </location>
</feature>
<organism evidence="1">
    <name type="scientific">Arion vulgaris</name>
    <dbReference type="NCBI Taxonomy" id="1028688"/>
    <lineage>
        <taxon>Eukaryota</taxon>
        <taxon>Metazoa</taxon>
        <taxon>Spiralia</taxon>
        <taxon>Lophotrochozoa</taxon>
        <taxon>Mollusca</taxon>
        <taxon>Gastropoda</taxon>
        <taxon>Heterobranchia</taxon>
        <taxon>Euthyneura</taxon>
        <taxon>Panpulmonata</taxon>
        <taxon>Eupulmonata</taxon>
        <taxon>Stylommatophora</taxon>
        <taxon>Helicina</taxon>
        <taxon>Arionoidea</taxon>
        <taxon>Arionidae</taxon>
        <taxon>Arion</taxon>
    </lineage>
</organism>
<dbReference type="EMBL" id="HACG01001627">
    <property type="protein sequence ID" value="CEK48492.1"/>
    <property type="molecule type" value="Transcribed_RNA"/>
</dbReference>
<dbReference type="AlphaFoldDB" id="A0A0B6XWR8"/>
<protein>
    <submittedName>
        <fullName evidence="1">Uncharacterized protein</fullName>
    </submittedName>
</protein>